<sequence>MKQEKKVLWECLNPKPLLDVTWFPSYSGVTEAYCCNFRLNSCQFPRPCATSEGLRTKECCPLWDGDGSACGALSGRGFCTDVVISDDPHGPQYPHSGIDDRERWPLAFFNRTCRCAGNYGGFNCGECRFGYWGSNCAEYRESVRRNILTMSTAEQQKFISYLNLGKNTINRDYVIATGTRAQMGENGENPMFSDINTYDLFVWMHYYVSRDALLGGPGNVWQDIDFAHESAAFLPWHRLTGDFNFTIPYWDWRNSQTCDVCTDALMGGRNSLNPNLISTASVFSSWKVICTQSEEYNSREALCNATGEGPLLRNPGNHDTNRVQRLPNSDDTGPMDRFANMSFRNVLEGRNGYGRVSQSTLHNALHMFMNGSMSSVQGSANDPIFLLHHAFIDSIYERWLRNHQPPRNSYPRTNAPIGHNDGYYMVPFLPLYRNGDYFLSNKALGYEYAYLLDPGQCITFLNPYLQQAQQIWQWLVRKKRASSYGERQPLLHSSSEEGSSSYQTTL</sequence>
<dbReference type="GeneTree" id="ENSGT00940000155336"/>
<dbReference type="AlphaFoldDB" id="A0A3P9DAL4"/>
<evidence type="ECO:0000256" key="3">
    <source>
        <dbReference type="ARBA" id="ARBA00009928"/>
    </source>
</evidence>
<evidence type="ECO:0000256" key="4">
    <source>
        <dbReference type="ARBA" id="ARBA00011906"/>
    </source>
</evidence>
<evidence type="ECO:0000256" key="15">
    <source>
        <dbReference type="ARBA" id="ARBA00039304"/>
    </source>
</evidence>
<evidence type="ECO:0000256" key="16">
    <source>
        <dbReference type="ARBA" id="ARBA00042251"/>
    </source>
</evidence>
<evidence type="ECO:0000256" key="14">
    <source>
        <dbReference type="ARBA" id="ARBA00023180"/>
    </source>
</evidence>
<dbReference type="Pfam" id="PF00264">
    <property type="entry name" value="Tyrosinase"/>
    <property type="match status" value="1"/>
</dbReference>
<evidence type="ECO:0000256" key="5">
    <source>
        <dbReference type="ARBA" id="ARBA00022692"/>
    </source>
</evidence>
<feature type="domain" description="Tyrosinase copper-binding" evidence="18">
    <location>
        <begin position="382"/>
        <end position="393"/>
    </location>
</feature>
<dbReference type="PRINTS" id="PR00092">
    <property type="entry name" value="TYROSINASE"/>
</dbReference>
<evidence type="ECO:0000313" key="19">
    <source>
        <dbReference type="Ensembl" id="ENSMZEP00005031740.1"/>
    </source>
</evidence>
<accession>A0A3P9DAL4</accession>
<dbReference type="FunFam" id="1.10.1280.10:FF:000003">
    <property type="entry name" value="Tyrosinase"/>
    <property type="match status" value="1"/>
</dbReference>
<dbReference type="GO" id="GO:0046872">
    <property type="term" value="F:metal ion binding"/>
    <property type="evidence" value="ECO:0007669"/>
    <property type="project" value="UniProtKB-KW"/>
</dbReference>
<feature type="compositionally biased region" description="Low complexity" evidence="17">
    <location>
        <begin position="496"/>
        <end position="506"/>
    </location>
</feature>
<evidence type="ECO:0000256" key="7">
    <source>
        <dbReference type="ARBA" id="ARBA00022729"/>
    </source>
</evidence>
<keyword evidence="11" id="KW-0503">Monooxygenase</keyword>
<evidence type="ECO:0000256" key="13">
    <source>
        <dbReference type="ARBA" id="ARBA00023136"/>
    </source>
</evidence>
<evidence type="ECO:0000256" key="6">
    <source>
        <dbReference type="ARBA" id="ARBA00022723"/>
    </source>
</evidence>
<name>A0A3P9DAL4_9CICH</name>
<feature type="region of interest" description="Disordered" evidence="17">
    <location>
        <begin position="487"/>
        <end position="506"/>
    </location>
</feature>
<dbReference type="InterPro" id="IPR008922">
    <property type="entry name" value="Di-copper_centre_dom_sf"/>
</dbReference>
<evidence type="ECO:0000256" key="8">
    <source>
        <dbReference type="ARBA" id="ARBA00022989"/>
    </source>
</evidence>
<reference evidence="19" key="2">
    <citation type="submission" date="2025-09" db="UniProtKB">
        <authorList>
            <consortium name="Ensembl"/>
        </authorList>
    </citation>
    <scope>IDENTIFICATION</scope>
</reference>
<comment type="subcellular location">
    <subcellularLocation>
        <location evidence="2">Melanosome membrane</location>
        <topology evidence="2">Single-pass type I membrane protein</topology>
    </subcellularLocation>
</comment>
<evidence type="ECO:0000313" key="20">
    <source>
        <dbReference type="Proteomes" id="UP000265160"/>
    </source>
</evidence>
<evidence type="ECO:0000256" key="12">
    <source>
        <dbReference type="ARBA" id="ARBA00023101"/>
    </source>
</evidence>
<dbReference type="SUPFAM" id="SSF48056">
    <property type="entry name" value="Di-copper centre-containing domain"/>
    <property type="match status" value="1"/>
</dbReference>
<keyword evidence="10" id="KW-0186">Copper</keyword>
<feature type="region of interest" description="Disordered" evidence="17">
    <location>
        <begin position="308"/>
        <end position="331"/>
    </location>
</feature>
<keyword evidence="20" id="KW-1185">Reference proteome</keyword>
<dbReference type="PANTHER" id="PTHR11474">
    <property type="entry name" value="TYROSINASE FAMILY MEMBER"/>
    <property type="match status" value="1"/>
</dbReference>
<keyword evidence="14" id="KW-0325">Glycoprotein</keyword>
<keyword evidence="9" id="KW-0560">Oxidoreductase</keyword>
<keyword evidence="13" id="KW-0472">Membrane</keyword>
<dbReference type="STRING" id="106582.ENSMZEP00005031740"/>
<organism evidence="19 20">
    <name type="scientific">Maylandia zebra</name>
    <name type="common">zebra mbuna</name>
    <dbReference type="NCBI Taxonomy" id="106582"/>
    <lineage>
        <taxon>Eukaryota</taxon>
        <taxon>Metazoa</taxon>
        <taxon>Chordata</taxon>
        <taxon>Craniata</taxon>
        <taxon>Vertebrata</taxon>
        <taxon>Euteleostomi</taxon>
        <taxon>Actinopterygii</taxon>
        <taxon>Neopterygii</taxon>
        <taxon>Teleostei</taxon>
        <taxon>Neoteleostei</taxon>
        <taxon>Acanthomorphata</taxon>
        <taxon>Ovalentaria</taxon>
        <taxon>Cichlomorphae</taxon>
        <taxon>Cichliformes</taxon>
        <taxon>Cichlidae</taxon>
        <taxon>African cichlids</taxon>
        <taxon>Pseudocrenilabrinae</taxon>
        <taxon>Haplochromini</taxon>
        <taxon>Maylandia</taxon>
        <taxon>Maylandia zebra complex</taxon>
    </lineage>
</organism>
<dbReference type="InterPro" id="IPR050316">
    <property type="entry name" value="Tyrosinase/Hemocyanin"/>
</dbReference>
<keyword evidence="7" id="KW-0732">Signal</keyword>
<proteinExistence type="inferred from homology"/>
<dbReference type="Proteomes" id="UP000265160">
    <property type="component" value="Unplaced"/>
</dbReference>
<dbReference type="GO" id="GO:0042802">
    <property type="term" value="F:identical protein binding"/>
    <property type="evidence" value="ECO:0007669"/>
    <property type="project" value="UniProtKB-ARBA"/>
</dbReference>
<dbReference type="Gene3D" id="1.10.1280.10">
    <property type="entry name" value="Di-copper center containing domain from catechol oxidase"/>
    <property type="match status" value="1"/>
</dbReference>
<protein>
    <recommendedName>
        <fullName evidence="15">Tyrosinase</fullName>
        <ecNumber evidence="4">1.14.18.1</ecNumber>
    </recommendedName>
    <alternativeName>
        <fullName evidence="16">Monophenol monooxygenase</fullName>
    </alternativeName>
</protein>
<evidence type="ECO:0000256" key="10">
    <source>
        <dbReference type="ARBA" id="ARBA00023008"/>
    </source>
</evidence>
<evidence type="ECO:0000259" key="18">
    <source>
        <dbReference type="PROSITE" id="PS00498"/>
    </source>
</evidence>
<evidence type="ECO:0000256" key="2">
    <source>
        <dbReference type="ARBA" id="ARBA00004573"/>
    </source>
</evidence>
<dbReference type="PANTHER" id="PTHR11474:SF124">
    <property type="entry name" value="TYROSINASE"/>
    <property type="match status" value="1"/>
</dbReference>
<dbReference type="PROSITE" id="PS00498">
    <property type="entry name" value="TYROSINASE_2"/>
    <property type="match status" value="1"/>
</dbReference>
<dbReference type="GO" id="GO:0043473">
    <property type="term" value="P:pigmentation"/>
    <property type="evidence" value="ECO:0007669"/>
    <property type="project" value="TreeGrafter"/>
</dbReference>
<dbReference type="Ensembl" id="ENSMZET00005032773.1">
    <property type="protein sequence ID" value="ENSMZEP00005031740.1"/>
    <property type="gene ID" value="ENSMZEG00005023676.1"/>
</dbReference>
<comment type="similarity">
    <text evidence="3">Belongs to the tyrosinase family.</text>
</comment>
<dbReference type="GO" id="GO:0004503">
    <property type="term" value="F:tyrosinase activity"/>
    <property type="evidence" value="ECO:0007669"/>
    <property type="project" value="UniProtKB-EC"/>
</dbReference>
<evidence type="ECO:0000256" key="9">
    <source>
        <dbReference type="ARBA" id="ARBA00023002"/>
    </source>
</evidence>
<evidence type="ECO:0000256" key="1">
    <source>
        <dbReference type="ARBA" id="ARBA00001973"/>
    </source>
</evidence>
<comment type="cofactor">
    <cofactor evidence="1">
        <name>Cu(2+)</name>
        <dbReference type="ChEBI" id="CHEBI:29036"/>
    </cofactor>
</comment>
<reference evidence="19" key="1">
    <citation type="submission" date="2025-08" db="UniProtKB">
        <authorList>
            <consortium name="Ensembl"/>
        </authorList>
    </citation>
    <scope>IDENTIFICATION</scope>
</reference>
<keyword evidence="5" id="KW-0812">Transmembrane</keyword>
<evidence type="ECO:0000256" key="17">
    <source>
        <dbReference type="SAM" id="MobiDB-lite"/>
    </source>
</evidence>
<keyword evidence="8" id="KW-1133">Transmembrane helix</keyword>
<dbReference type="EC" id="1.14.18.1" evidence="4"/>
<dbReference type="InterPro" id="IPR002227">
    <property type="entry name" value="Tyrosinase_Cu-bd"/>
</dbReference>
<evidence type="ECO:0000256" key="11">
    <source>
        <dbReference type="ARBA" id="ARBA00023033"/>
    </source>
</evidence>
<dbReference type="GO" id="GO:0042438">
    <property type="term" value="P:melanin biosynthetic process"/>
    <property type="evidence" value="ECO:0007669"/>
    <property type="project" value="UniProtKB-KW"/>
</dbReference>
<keyword evidence="6" id="KW-0479">Metal-binding</keyword>
<keyword evidence="12" id="KW-0470">Melanin biosynthesis</keyword>
<dbReference type="GO" id="GO:0033162">
    <property type="term" value="C:melanosome membrane"/>
    <property type="evidence" value="ECO:0007669"/>
    <property type="project" value="UniProtKB-SubCell"/>
</dbReference>